<gene>
    <name evidence="2" type="ORF">LZ3411_2507</name>
</gene>
<dbReference type="Pfam" id="PF00668">
    <property type="entry name" value="Condensation"/>
    <property type="match status" value="1"/>
</dbReference>
<dbReference type="Proteomes" id="UP000195412">
    <property type="component" value="Chromosome I"/>
</dbReference>
<name>A0A1Y6K072_9LACO</name>
<accession>A0A1Y6K072</accession>
<reference evidence="3" key="1">
    <citation type="submission" date="2017-05" db="EMBL/GenBank/DDBJ databases">
        <authorList>
            <person name="Papadimitriou K."/>
        </authorList>
    </citation>
    <scope>NUCLEOTIDE SEQUENCE [LARGE SCALE GENOMIC DNA]</scope>
    <source>
        <strain evidence="3">ACA-DC 3411</strain>
    </source>
</reference>
<dbReference type="KEGG" id="lzy:LZ3411_2507"/>
<proteinExistence type="predicted"/>
<evidence type="ECO:0000313" key="2">
    <source>
        <dbReference type="EMBL" id="SMS15557.1"/>
    </source>
</evidence>
<feature type="domain" description="Condensation" evidence="1">
    <location>
        <begin position="196"/>
        <end position="290"/>
    </location>
</feature>
<dbReference type="GO" id="GO:0003824">
    <property type="term" value="F:catalytic activity"/>
    <property type="evidence" value="ECO:0007669"/>
    <property type="project" value="InterPro"/>
</dbReference>
<dbReference type="SUPFAM" id="SSF52777">
    <property type="entry name" value="CoA-dependent acyltransferases"/>
    <property type="match status" value="1"/>
</dbReference>
<sequence length="403" mass="45324">MNYHGEPLDLMPTLNLTQIRPLLECTLSLTRPIDVDRLQAAVRATQAVVPQIQGRYNVTWNRFEVDEALEQQPVIEEYPASHDPERVRLDVLAGPQLKIQVIHHAGYDRVRLAMSRLLTDGEGFKHYLYLLSAAYAGDDLTRFVNERSGRRIVSYLRHPHRPLPTLNDLMQSGEPFPTLSGDVHHHHGETVISRLETRRLQQKARQSGVTLNAVLLAAYALALATLTGDRHLVIPAQVDLRLHGPVAATNVVQVANLTSEMPIPITVNDLATLEDVVQQVQATLSDLHERLAYLTPLVEINRMSRALPPQIVRRLAGKYRPTAAISFANFGRIDQARLQFSGSRVSQVYFAGAYQTMPYFQLTASGYRDAWTLAFRMLGSEPDYQLGIKILKNVATQLTQWVH</sequence>
<evidence type="ECO:0000313" key="3">
    <source>
        <dbReference type="Proteomes" id="UP000195412"/>
    </source>
</evidence>
<dbReference type="EMBL" id="LT854705">
    <property type="protein sequence ID" value="SMS15557.1"/>
    <property type="molecule type" value="Genomic_DNA"/>
</dbReference>
<dbReference type="AlphaFoldDB" id="A0A1Y6K072"/>
<dbReference type="InterPro" id="IPR001242">
    <property type="entry name" value="Condensation_dom"/>
</dbReference>
<protein>
    <submittedName>
        <fullName evidence="2">Siderophore/Surfactin synthetase related protein</fullName>
    </submittedName>
</protein>
<evidence type="ECO:0000259" key="1">
    <source>
        <dbReference type="Pfam" id="PF00668"/>
    </source>
</evidence>
<organism evidence="2 3">
    <name type="scientific">Levilactobacillus zymae</name>
    <dbReference type="NCBI Taxonomy" id="267363"/>
    <lineage>
        <taxon>Bacteria</taxon>
        <taxon>Bacillati</taxon>
        <taxon>Bacillota</taxon>
        <taxon>Bacilli</taxon>
        <taxon>Lactobacillales</taxon>
        <taxon>Lactobacillaceae</taxon>
        <taxon>Levilactobacillus</taxon>
    </lineage>
</organism>
<dbReference type="Gene3D" id="3.30.559.30">
    <property type="entry name" value="Nonribosomal peptide synthetase, condensation domain"/>
    <property type="match status" value="1"/>
</dbReference>